<dbReference type="GO" id="GO:0016491">
    <property type="term" value="F:oxidoreductase activity"/>
    <property type="evidence" value="ECO:0007669"/>
    <property type="project" value="InterPro"/>
</dbReference>
<evidence type="ECO:0000259" key="6">
    <source>
        <dbReference type="PROSITE" id="PS51352"/>
    </source>
</evidence>
<dbReference type="InterPro" id="IPR036249">
    <property type="entry name" value="Thioredoxin-like_sf"/>
</dbReference>
<name>A0A1W2BEQ9_9SPHI</name>
<evidence type="ECO:0000313" key="7">
    <source>
        <dbReference type="EMBL" id="SMC71304.1"/>
    </source>
</evidence>
<dbReference type="InterPro" id="IPR017937">
    <property type="entry name" value="Thioredoxin_CS"/>
</dbReference>
<dbReference type="PANTHER" id="PTHR42852">
    <property type="entry name" value="THIOL:DISULFIDE INTERCHANGE PROTEIN DSBE"/>
    <property type="match status" value="1"/>
</dbReference>
<keyword evidence="2" id="KW-0201">Cytochrome c-type biogenesis</keyword>
<comment type="subcellular location">
    <subcellularLocation>
        <location evidence="1">Cell envelope</location>
    </subcellularLocation>
</comment>
<dbReference type="InterPro" id="IPR000866">
    <property type="entry name" value="AhpC/TSA"/>
</dbReference>
<dbReference type="PROSITE" id="PS51352">
    <property type="entry name" value="THIOREDOXIN_2"/>
    <property type="match status" value="1"/>
</dbReference>
<evidence type="ECO:0000256" key="2">
    <source>
        <dbReference type="ARBA" id="ARBA00022748"/>
    </source>
</evidence>
<feature type="signal peptide" evidence="5">
    <location>
        <begin position="1"/>
        <end position="18"/>
    </location>
</feature>
<dbReference type="STRING" id="475255.SAMN04488101_102399"/>
<accession>A0A1W2BEQ9</accession>
<dbReference type="Proteomes" id="UP000192678">
    <property type="component" value="Unassembled WGS sequence"/>
</dbReference>
<feature type="domain" description="Thioredoxin" evidence="6">
    <location>
        <begin position="238"/>
        <end position="381"/>
    </location>
</feature>
<dbReference type="InterPro" id="IPR013766">
    <property type="entry name" value="Thioredoxin_domain"/>
</dbReference>
<dbReference type="GO" id="GO:0017004">
    <property type="term" value="P:cytochrome complex assembly"/>
    <property type="evidence" value="ECO:0007669"/>
    <property type="project" value="UniProtKB-KW"/>
</dbReference>
<dbReference type="GO" id="GO:0030313">
    <property type="term" value="C:cell envelope"/>
    <property type="evidence" value="ECO:0007669"/>
    <property type="project" value="UniProtKB-SubCell"/>
</dbReference>
<dbReference type="PANTHER" id="PTHR42852:SF6">
    <property type="entry name" value="THIOL:DISULFIDE INTERCHANGE PROTEIN DSBE"/>
    <property type="match status" value="1"/>
</dbReference>
<evidence type="ECO:0000256" key="5">
    <source>
        <dbReference type="SAM" id="SignalP"/>
    </source>
</evidence>
<keyword evidence="3" id="KW-1015">Disulfide bond</keyword>
<dbReference type="RefSeq" id="WP_084288271.1">
    <property type="nucleotide sequence ID" value="NZ_FWYB01000002.1"/>
</dbReference>
<sequence length="381" mass="40823">MKRIALIAACLLPAAVMAQGQGKFTITGKVGNLGSPAKAFLHSGTRANPVTDSVNIVGGKFVFTGPVTGISQATIRIKHDAAPAVRGAAGDVFSIYLEPVAMQVVSATDSVKHAVVKGSKVNEDNAKYKALTKSANEKAAALMAEFRAKGPDARKDEAFMKGIISRDEAIRKELDAINKSFAAANPNSYVGLVAYKETMDLDADLKGTEAGFNKFSATVRATDLGTSITKEIEAAKKTGVGQMAMDFTQNDVNDKPVKLSDFRGKYVLLDFWASWCGPCRAENPNVVKAYNAFKDKNFTVLGVSLDNPGKKQDWLNAIEKDGLAWTQLSDLQGWKNAASTMYGVRGIPANFLIDPTGKIIAKNVRGEELQKKLAEVLGQSK</sequence>
<dbReference type="InterPro" id="IPR025380">
    <property type="entry name" value="DUF4369"/>
</dbReference>
<reference evidence="7 8" key="1">
    <citation type="submission" date="2017-04" db="EMBL/GenBank/DDBJ databases">
        <authorList>
            <person name="Afonso C.L."/>
            <person name="Miller P.J."/>
            <person name="Scott M.A."/>
            <person name="Spackman E."/>
            <person name="Goraichik I."/>
            <person name="Dimitrov K.M."/>
            <person name="Suarez D.L."/>
            <person name="Swayne D.E."/>
        </authorList>
    </citation>
    <scope>NUCLEOTIDE SEQUENCE [LARGE SCALE GENOMIC DNA]</scope>
    <source>
        <strain evidence="7 8">DSM 19625</strain>
    </source>
</reference>
<evidence type="ECO:0000256" key="4">
    <source>
        <dbReference type="ARBA" id="ARBA00023284"/>
    </source>
</evidence>
<dbReference type="Pfam" id="PF00578">
    <property type="entry name" value="AhpC-TSA"/>
    <property type="match status" value="1"/>
</dbReference>
<dbReference type="CDD" id="cd02966">
    <property type="entry name" value="TlpA_like_family"/>
    <property type="match status" value="1"/>
</dbReference>
<dbReference type="InterPro" id="IPR050553">
    <property type="entry name" value="Thioredoxin_ResA/DsbE_sf"/>
</dbReference>
<dbReference type="Gene3D" id="3.40.30.10">
    <property type="entry name" value="Glutaredoxin"/>
    <property type="match status" value="1"/>
</dbReference>
<dbReference type="PROSITE" id="PS00194">
    <property type="entry name" value="THIOREDOXIN_1"/>
    <property type="match status" value="1"/>
</dbReference>
<dbReference type="AlphaFoldDB" id="A0A1W2BEQ9"/>
<keyword evidence="5" id="KW-0732">Signal</keyword>
<keyword evidence="4" id="KW-0676">Redox-active center</keyword>
<proteinExistence type="predicted"/>
<protein>
    <submittedName>
        <fullName evidence="7">Peroxiredoxin</fullName>
    </submittedName>
</protein>
<dbReference type="Pfam" id="PF14289">
    <property type="entry name" value="DUF4369"/>
    <property type="match status" value="1"/>
</dbReference>
<feature type="chain" id="PRO_5012190455" evidence="5">
    <location>
        <begin position="19"/>
        <end position="381"/>
    </location>
</feature>
<dbReference type="EMBL" id="FWYB01000002">
    <property type="protein sequence ID" value="SMC71304.1"/>
    <property type="molecule type" value="Genomic_DNA"/>
</dbReference>
<dbReference type="GO" id="GO:0016209">
    <property type="term" value="F:antioxidant activity"/>
    <property type="evidence" value="ECO:0007669"/>
    <property type="project" value="InterPro"/>
</dbReference>
<evidence type="ECO:0000256" key="1">
    <source>
        <dbReference type="ARBA" id="ARBA00004196"/>
    </source>
</evidence>
<evidence type="ECO:0000256" key="3">
    <source>
        <dbReference type="ARBA" id="ARBA00023157"/>
    </source>
</evidence>
<organism evidence="7 8">
    <name type="scientific">Pedobacter nyackensis</name>
    <dbReference type="NCBI Taxonomy" id="475255"/>
    <lineage>
        <taxon>Bacteria</taxon>
        <taxon>Pseudomonadati</taxon>
        <taxon>Bacteroidota</taxon>
        <taxon>Sphingobacteriia</taxon>
        <taxon>Sphingobacteriales</taxon>
        <taxon>Sphingobacteriaceae</taxon>
        <taxon>Pedobacter</taxon>
    </lineage>
</organism>
<dbReference type="SUPFAM" id="SSF52833">
    <property type="entry name" value="Thioredoxin-like"/>
    <property type="match status" value="1"/>
</dbReference>
<keyword evidence="8" id="KW-1185">Reference proteome</keyword>
<evidence type="ECO:0000313" key="8">
    <source>
        <dbReference type="Proteomes" id="UP000192678"/>
    </source>
</evidence>
<gene>
    <name evidence="7" type="ORF">SAMN04488101_102399</name>
</gene>
<dbReference type="OrthoDB" id="750178at2"/>